<dbReference type="InterPro" id="IPR050792">
    <property type="entry name" value="ADP-ribosylglycohydrolase"/>
</dbReference>
<feature type="binding site" evidence="3">
    <location>
        <position position="292"/>
    </location>
    <ligand>
        <name>Mg(2+)</name>
        <dbReference type="ChEBI" id="CHEBI:18420"/>
        <label>1</label>
    </ligand>
</feature>
<proteinExistence type="inferred from homology"/>
<dbReference type="InterPro" id="IPR036705">
    <property type="entry name" value="Ribosyl_crysJ1_sf"/>
</dbReference>
<keyword evidence="3" id="KW-0460">Magnesium</keyword>
<dbReference type="PANTHER" id="PTHR16222">
    <property type="entry name" value="ADP-RIBOSYLGLYCOHYDROLASE"/>
    <property type="match status" value="1"/>
</dbReference>
<feature type="binding site" evidence="3">
    <location>
        <position position="534"/>
    </location>
    <ligand>
        <name>Mg(2+)</name>
        <dbReference type="ChEBI" id="CHEBI:18420"/>
        <label>1</label>
    </ligand>
</feature>
<dbReference type="Gene3D" id="1.10.4080.10">
    <property type="entry name" value="ADP-ribosylation/Crystallin J1"/>
    <property type="match status" value="1"/>
</dbReference>
<keyword evidence="7" id="KW-1185">Reference proteome</keyword>
<dbReference type="SUPFAM" id="SSF55811">
    <property type="entry name" value="Nudix"/>
    <property type="match status" value="1"/>
</dbReference>
<feature type="binding site" evidence="3">
    <location>
        <position position="537"/>
    </location>
    <ligand>
        <name>Mg(2+)</name>
        <dbReference type="ChEBI" id="CHEBI:18420"/>
        <label>1</label>
    </ligand>
</feature>
<dbReference type="OrthoDB" id="9798107at2"/>
<dbReference type="GO" id="GO:0046872">
    <property type="term" value="F:metal ion binding"/>
    <property type="evidence" value="ECO:0007669"/>
    <property type="project" value="UniProtKB-KW"/>
</dbReference>
<dbReference type="Pfam" id="PF03747">
    <property type="entry name" value="ADP_ribosyl_GH"/>
    <property type="match status" value="1"/>
</dbReference>
<name>A0A554WWX2_9BURK</name>
<feature type="binding site" evidence="3">
    <location>
        <position position="294"/>
    </location>
    <ligand>
        <name>Mg(2+)</name>
        <dbReference type="ChEBI" id="CHEBI:18420"/>
        <label>1</label>
    </ligand>
</feature>
<dbReference type="CDD" id="cd02883">
    <property type="entry name" value="NUDIX_Hydrolase"/>
    <property type="match status" value="1"/>
</dbReference>
<keyword evidence="6" id="KW-0326">Glycosidase</keyword>
<dbReference type="GO" id="GO:0047407">
    <property type="term" value="F:ADP-ribosyl-[dinitrogen reductase] hydrolase activity"/>
    <property type="evidence" value="ECO:0007669"/>
    <property type="project" value="UniProtKB-EC"/>
</dbReference>
<feature type="binding site" evidence="3">
    <location>
        <position position="536"/>
    </location>
    <ligand>
        <name>Mg(2+)</name>
        <dbReference type="ChEBI" id="CHEBI:18420"/>
        <label>1</label>
    </ligand>
</feature>
<evidence type="ECO:0000256" key="3">
    <source>
        <dbReference type="PIRSR" id="PIRSR605502-1"/>
    </source>
</evidence>
<comment type="caution">
    <text evidence="6">The sequence shown here is derived from an EMBL/GenBank/DDBJ whole genome shotgun (WGS) entry which is preliminary data.</text>
</comment>
<evidence type="ECO:0000256" key="4">
    <source>
        <dbReference type="SAM" id="MobiDB-lite"/>
    </source>
</evidence>
<evidence type="ECO:0000256" key="2">
    <source>
        <dbReference type="ARBA" id="ARBA00022801"/>
    </source>
</evidence>
<evidence type="ECO:0000313" key="7">
    <source>
        <dbReference type="Proteomes" id="UP000318542"/>
    </source>
</evidence>
<dbReference type="PROSITE" id="PS51462">
    <property type="entry name" value="NUDIX"/>
    <property type="match status" value="1"/>
</dbReference>
<evidence type="ECO:0000313" key="6">
    <source>
        <dbReference type="EMBL" id="TSE28057.1"/>
    </source>
</evidence>
<feature type="binding site" evidence="3">
    <location>
        <position position="293"/>
    </location>
    <ligand>
        <name>Mg(2+)</name>
        <dbReference type="ChEBI" id="CHEBI:18420"/>
        <label>1</label>
    </ligand>
</feature>
<gene>
    <name evidence="6" type="primary">draG</name>
    <name evidence="6" type="ORF">Tther_02385</name>
</gene>
<reference evidence="6 7" key="1">
    <citation type="submission" date="2019-07" db="EMBL/GenBank/DDBJ databases">
        <title>Tepidimonas thermarum AA-1 draft genome.</title>
        <authorList>
            <person name="Da Costa M.S."/>
            <person name="Froufe H.J.C."/>
            <person name="Egas C."/>
            <person name="Albuquerque L."/>
        </authorList>
    </citation>
    <scope>NUCLEOTIDE SEQUENCE [LARGE SCALE GENOMIC DNA]</scope>
    <source>
        <strain evidence="6 7">AA-1</strain>
    </source>
</reference>
<dbReference type="InterPro" id="IPR000086">
    <property type="entry name" value="NUDIX_hydrolase_dom"/>
</dbReference>
<keyword evidence="3" id="KW-0479">Metal-binding</keyword>
<dbReference type="Gene3D" id="3.90.79.10">
    <property type="entry name" value="Nucleoside Triphosphate Pyrophosphohydrolase"/>
    <property type="match status" value="1"/>
</dbReference>
<feature type="domain" description="Nudix hydrolase" evidence="5">
    <location>
        <begin position="82"/>
        <end position="207"/>
    </location>
</feature>
<accession>A0A554WWX2</accession>
<feature type="region of interest" description="Disordered" evidence="4">
    <location>
        <begin position="215"/>
        <end position="236"/>
    </location>
</feature>
<evidence type="ECO:0000256" key="1">
    <source>
        <dbReference type="ARBA" id="ARBA00010702"/>
    </source>
</evidence>
<comment type="similarity">
    <text evidence="1">Belongs to the ADP-ribosylglycohydrolase family.</text>
</comment>
<dbReference type="AlphaFoldDB" id="A0A554WWX2"/>
<comment type="cofactor">
    <cofactor evidence="3">
        <name>Mg(2+)</name>
        <dbReference type="ChEBI" id="CHEBI:18420"/>
    </cofactor>
    <text evidence="3">Binds 2 magnesium ions per subunit.</text>
</comment>
<keyword evidence="2 6" id="KW-0378">Hydrolase</keyword>
<protein>
    <submittedName>
        <fullName evidence="6">ADP-ribosyl-dinitrogen reductase glycohydrolase</fullName>
        <ecNumber evidence="6">3.2.2.24</ecNumber>
    </submittedName>
</protein>
<sequence length="604" mass="65776">MLHTKKNEQGEDVFIHNPHEPNLDRFLDADAIITVTPGAKLPVDALNGVRFAPWEPPADGKDQLAGQLDIEDEPALTALKPGQKFATGLVIMEPDGRVWVVSPTNGYGGYQNTFPKGRVDHKQPRWYQSNAILEAWEETGLKARIVGFVGDVDRSVTRTRYYLAIRESGTPADMGWESQAVHLVPLSKLRQFLDSKFDHQVVDLVERALAAYGGKLPDPGREGGEDGSGRRRNEPREHQMQEAFIGCLLGGAVGDALGAPVEFLSREQILRQFGPAGITDYAPAYGAAGCITDDTQMTLFTAEGLLRTWVRGRMRGLASYEDVTWYAYQRWLLTQGEGPSVDSQGEHWLIQYPGWLYLQRPLHARRAPGNTCLQALRTRRSPDGKAGNNSKGCGGVMRVAPVGLYCARQPSADASASFELAVKLAALTHGHPTGQLAAGAFALLIFEVVRGATLSDALRSAESELQRHPGHEETLRALQQARRLACQSCDHPQAIAELGSGWVAEEALAIAVYCALVASDFSHGVTLAVNHDGDSDSTGALAGNLLGAMYGAAAIPQRWLAALELRDVIEEVAQDLFQYPDWPLGEYVPTTLRGLHIMAKYPGC</sequence>
<dbReference type="InterPro" id="IPR015797">
    <property type="entry name" value="NUDIX_hydrolase-like_dom_sf"/>
</dbReference>
<evidence type="ECO:0000259" key="5">
    <source>
        <dbReference type="PROSITE" id="PS51462"/>
    </source>
</evidence>
<dbReference type="Pfam" id="PF00293">
    <property type="entry name" value="NUDIX"/>
    <property type="match status" value="1"/>
</dbReference>
<dbReference type="Proteomes" id="UP000318542">
    <property type="component" value="Unassembled WGS sequence"/>
</dbReference>
<dbReference type="SUPFAM" id="SSF101478">
    <property type="entry name" value="ADP-ribosylglycohydrolase"/>
    <property type="match status" value="1"/>
</dbReference>
<feature type="compositionally biased region" description="Basic and acidic residues" evidence="4">
    <location>
        <begin position="218"/>
        <end position="236"/>
    </location>
</feature>
<dbReference type="EMBL" id="VJOL01000066">
    <property type="protein sequence ID" value="TSE28057.1"/>
    <property type="molecule type" value="Genomic_DNA"/>
</dbReference>
<organism evidence="6 7">
    <name type="scientific">Tepidimonas thermarum</name>
    <dbReference type="NCBI Taxonomy" id="335431"/>
    <lineage>
        <taxon>Bacteria</taxon>
        <taxon>Pseudomonadati</taxon>
        <taxon>Pseudomonadota</taxon>
        <taxon>Betaproteobacteria</taxon>
        <taxon>Burkholderiales</taxon>
        <taxon>Tepidimonas</taxon>
    </lineage>
</organism>
<dbReference type="PANTHER" id="PTHR16222:SF24">
    <property type="entry name" value="ADP-RIBOSYLHYDROLASE ARH3"/>
    <property type="match status" value="1"/>
</dbReference>
<dbReference type="InterPro" id="IPR005502">
    <property type="entry name" value="Ribosyl_crysJ1"/>
</dbReference>
<dbReference type="EC" id="3.2.2.24" evidence="6"/>